<dbReference type="AlphaFoldDB" id="A0A6C0BQ36"/>
<dbReference type="SUPFAM" id="SSF52833">
    <property type="entry name" value="Thioredoxin-like"/>
    <property type="match status" value="1"/>
</dbReference>
<protein>
    <recommendedName>
        <fullName evidence="3">Thioredoxin domain-containing protein</fullName>
    </recommendedName>
</protein>
<proteinExistence type="predicted"/>
<reference evidence="2" key="1">
    <citation type="journal article" date="2020" name="Nature">
        <title>Giant virus diversity and host interactions through global metagenomics.</title>
        <authorList>
            <person name="Schulz F."/>
            <person name="Roux S."/>
            <person name="Paez-Espino D."/>
            <person name="Jungbluth S."/>
            <person name="Walsh D.A."/>
            <person name="Denef V.J."/>
            <person name="McMahon K.D."/>
            <person name="Konstantinidis K.T."/>
            <person name="Eloe-Fadrosh E.A."/>
            <person name="Kyrpides N.C."/>
            <person name="Woyke T."/>
        </authorList>
    </citation>
    <scope>NUCLEOTIDE SEQUENCE</scope>
    <source>
        <strain evidence="2">GVMAG-M-3300018080-19</strain>
    </source>
</reference>
<name>A0A6C0BQ36_9ZZZZ</name>
<evidence type="ECO:0000256" key="1">
    <source>
        <dbReference type="SAM" id="MobiDB-lite"/>
    </source>
</evidence>
<accession>A0A6C0BQ36</accession>
<organism evidence="2">
    <name type="scientific">viral metagenome</name>
    <dbReference type="NCBI Taxonomy" id="1070528"/>
    <lineage>
        <taxon>unclassified sequences</taxon>
        <taxon>metagenomes</taxon>
        <taxon>organismal metagenomes</taxon>
    </lineage>
</organism>
<evidence type="ECO:0000313" key="2">
    <source>
        <dbReference type="EMBL" id="QHS93744.1"/>
    </source>
</evidence>
<feature type="region of interest" description="Disordered" evidence="1">
    <location>
        <begin position="30"/>
        <end position="60"/>
    </location>
</feature>
<dbReference type="EMBL" id="MN739209">
    <property type="protein sequence ID" value="QHS93744.1"/>
    <property type="molecule type" value="Genomic_DNA"/>
</dbReference>
<sequence>MPSTRALFLYALLVGLSLSIMGAVIISQGSTTPSGGDEKGDQQNNNQGHDETRENNQYRPEPVQSLDRLLSQDPRAIFMAYSDDCPHSQAAYQAFRAAGGKYVISDARTLDALRIEHVPTIFRFDGNELVILNEQPTAAVIKQFAASA</sequence>
<evidence type="ECO:0008006" key="3">
    <source>
        <dbReference type="Google" id="ProtNLM"/>
    </source>
</evidence>
<dbReference type="InterPro" id="IPR036249">
    <property type="entry name" value="Thioredoxin-like_sf"/>
</dbReference>